<comment type="caution">
    <text evidence="1">The sequence shown here is derived from an EMBL/GenBank/DDBJ whole genome shotgun (WGS) entry which is preliminary data.</text>
</comment>
<dbReference type="RefSeq" id="WP_125372761.1">
    <property type="nucleotide sequence ID" value="NZ_CAUUYS010000004.1"/>
</dbReference>
<dbReference type="EMBL" id="RJPS01000002">
    <property type="protein sequence ID" value="RSJ92083.1"/>
    <property type="molecule type" value="Genomic_DNA"/>
</dbReference>
<evidence type="ECO:0000313" key="2">
    <source>
        <dbReference type="Proteomes" id="UP000270868"/>
    </source>
</evidence>
<evidence type="ECO:0000313" key="1">
    <source>
        <dbReference type="EMBL" id="RSJ92083.1"/>
    </source>
</evidence>
<accession>A0A3R9MAM5</accession>
<sequence>MKLDTRIKQALIDINFVERYEKLSAHYSQKRTPKGQELDYFDGDFLMEIVELLGYKVQYDKQERFFHIKLEEIGHFRFGFHFSFERGRLELIWVIYEGDKAIMGSPFASYAKWLISRDYIILKPVISSYDDFEKVMKIAFDMYEDFKQAFLKAAAGDEEWN</sequence>
<gene>
    <name evidence="1" type="ORF">D8792_02415</name>
</gene>
<organism evidence="1 2">
    <name type="scientific">Streptococcus cristatus</name>
    <dbReference type="NCBI Taxonomy" id="45634"/>
    <lineage>
        <taxon>Bacteria</taxon>
        <taxon>Bacillati</taxon>
        <taxon>Bacillota</taxon>
        <taxon>Bacilli</taxon>
        <taxon>Lactobacillales</taxon>
        <taxon>Streptococcaceae</taxon>
        <taxon>Streptococcus</taxon>
    </lineage>
</organism>
<protein>
    <submittedName>
        <fullName evidence="1">Uncharacterized protein</fullName>
    </submittedName>
</protein>
<dbReference type="Proteomes" id="UP000270868">
    <property type="component" value="Unassembled WGS sequence"/>
</dbReference>
<dbReference type="AlphaFoldDB" id="A0A3R9MAM5"/>
<name>A0A3R9MAM5_STRCR</name>
<proteinExistence type="predicted"/>
<reference evidence="1 2" key="1">
    <citation type="submission" date="2018-11" db="EMBL/GenBank/DDBJ databases">
        <title>Species Designations Belie Phenotypic and Genotypic Heterogeneity in Oral Streptococci.</title>
        <authorList>
            <person name="Velsko I."/>
        </authorList>
    </citation>
    <scope>NUCLEOTIDE SEQUENCE [LARGE SCALE GENOMIC DNA]</scope>
    <source>
        <strain evidence="1 2">A52</strain>
    </source>
</reference>